<evidence type="ECO:0000313" key="2">
    <source>
        <dbReference type="Proteomes" id="UP000276133"/>
    </source>
</evidence>
<gene>
    <name evidence="1" type="ORF">BpHYR1_044983</name>
</gene>
<sequence>MLRFNPIFYPELNFEAALMTEFLSKLMNKGTISRQFNIKKPGFAAADILNGMQQTAREYGVNIFNKFMIY</sequence>
<organism evidence="1 2">
    <name type="scientific">Brachionus plicatilis</name>
    <name type="common">Marine rotifer</name>
    <name type="synonym">Brachionus muelleri</name>
    <dbReference type="NCBI Taxonomy" id="10195"/>
    <lineage>
        <taxon>Eukaryota</taxon>
        <taxon>Metazoa</taxon>
        <taxon>Spiralia</taxon>
        <taxon>Gnathifera</taxon>
        <taxon>Rotifera</taxon>
        <taxon>Eurotatoria</taxon>
        <taxon>Monogononta</taxon>
        <taxon>Pseudotrocha</taxon>
        <taxon>Ploima</taxon>
        <taxon>Brachionidae</taxon>
        <taxon>Brachionus</taxon>
    </lineage>
</organism>
<reference evidence="1 2" key="1">
    <citation type="journal article" date="2018" name="Sci. Rep.">
        <title>Genomic signatures of local adaptation to the degree of environmental predictability in rotifers.</title>
        <authorList>
            <person name="Franch-Gras L."/>
            <person name="Hahn C."/>
            <person name="Garcia-Roger E.M."/>
            <person name="Carmona M.J."/>
            <person name="Serra M."/>
            <person name="Gomez A."/>
        </authorList>
    </citation>
    <scope>NUCLEOTIDE SEQUENCE [LARGE SCALE GENOMIC DNA]</scope>
    <source>
        <strain evidence="1">HYR1</strain>
    </source>
</reference>
<protein>
    <submittedName>
        <fullName evidence="1">Uncharacterized protein</fullName>
    </submittedName>
</protein>
<accession>A0A3M7PGU5</accession>
<name>A0A3M7PGU5_BRAPC</name>
<dbReference type="AlphaFoldDB" id="A0A3M7PGU5"/>
<dbReference type="Proteomes" id="UP000276133">
    <property type="component" value="Unassembled WGS sequence"/>
</dbReference>
<comment type="caution">
    <text evidence="1">The sequence shown here is derived from an EMBL/GenBank/DDBJ whole genome shotgun (WGS) entry which is preliminary data.</text>
</comment>
<evidence type="ECO:0000313" key="1">
    <source>
        <dbReference type="EMBL" id="RMZ98269.1"/>
    </source>
</evidence>
<proteinExistence type="predicted"/>
<dbReference type="EMBL" id="REGN01010880">
    <property type="protein sequence ID" value="RMZ98269.1"/>
    <property type="molecule type" value="Genomic_DNA"/>
</dbReference>
<keyword evidence="2" id="KW-1185">Reference proteome</keyword>